<evidence type="ECO:0000313" key="3">
    <source>
        <dbReference type="EMBL" id="THG20214.1"/>
    </source>
</evidence>
<keyword evidence="2" id="KW-0812">Transmembrane</keyword>
<organism evidence="3 4">
    <name type="scientific">Camellia sinensis var. sinensis</name>
    <name type="common">China tea</name>
    <dbReference type="NCBI Taxonomy" id="542762"/>
    <lineage>
        <taxon>Eukaryota</taxon>
        <taxon>Viridiplantae</taxon>
        <taxon>Streptophyta</taxon>
        <taxon>Embryophyta</taxon>
        <taxon>Tracheophyta</taxon>
        <taxon>Spermatophyta</taxon>
        <taxon>Magnoliopsida</taxon>
        <taxon>eudicotyledons</taxon>
        <taxon>Gunneridae</taxon>
        <taxon>Pentapetalae</taxon>
        <taxon>asterids</taxon>
        <taxon>Ericales</taxon>
        <taxon>Theaceae</taxon>
        <taxon>Camellia</taxon>
    </lineage>
</organism>
<name>A0A4S4EUQ1_CAMSN</name>
<feature type="transmembrane region" description="Helical" evidence="2">
    <location>
        <begin position="39"/>
        <end position="59"/>
    </location>
</feature>
<dbReference type="Proteomes" id="UP000306102">
    <property type="component" value="Unassembled WGS sequence"/>
</dbReference>
<accession>A0A4S4EUQ1</accession>
<comment type="caution">
    <text evidence="3">The sequence shown here is derived from an EMBL/GenBank/DDBJ whole genome shotgun (WGS) entry which is preliminary data.</text>
</comment>
<evidence type="ECO:0000313" key="4">
    <source>
        <dbReference type="Proteomes" id="UP000306102"/>
    </source>
</evidence>
<protein>
    <submittedName>
        <fullName evidence="3">Uncharacterized protein</fullName>
    </submittedName>
</protein>
<feature type="transmembrane region" description="Helical" evidence="2">
    <location>
        <begin position="12"/>
        <end position="32"/>
    </location>
</feature>
<gene>
    <name evidence="3" type="ORF">TEA_022686</name>
</gene>
<evidence type="ECO:0000256" key="2">
    <source>
        <dbReference type="SAM" id="Phobius"/>
    </source>
</evidence>
<feature type="compositionally biased region" description="Polar residues" evidence="1">
    <location>
        <begin position="112"/>
        <end position="121"/>
    </location>
</feature>
<feature type="region of interest" description="Disordered" evidence="1">
    <location>
        <begin position="112"/>
        <end position="146"/>
    </location>
</feature>
<dbReference type="AlphaFoldDB" id="A0A4S4EUQ1"/>
<evidence type="ECO:0000256" key="1">
    <source>
        <dbReference type="SAM" id="MobiDB-lite"/>
    </source>
</evidence>
<keyword evidence="2" id="KW-1133">Transmembrane helix</keyword>
<sequence>MVPTLQWQPCSGPHLIGASTVGCVVCSGFGVIGASNVGYLFCFGFPCFLFLCFVGSLVPHQLGDSFLLMAIDTLPPCKLRFMVLLVLGLFFFAFFVVVEHGLGELPFTEKQVVTPTGNSGQPPKRSEVSRSSNGEDDQEWPQISEMHSRTMSWPEASFEMCKNSSITLESGNGFDFDR</sequence>
<feature type="transmembrane region" description="Helical" evidence="2">
    <location>
        <begin position="79"/>
        <end position="98"/>
    </location>
</feature>
<proteinExistence type="predicted"/>
<reference evidence="3 4" key="1">
    <citation type="journal article" date="2018" name="Proc. Natl. Acad. Sci. U.S.A.">
        <title>Draft genome sequence of Camellia sinensis var. sinensis provides insights into the evolution of the tea genome and tea quality.</title>
        <authorList>
            <person name="Wei C."/>
            <person name="Yang H."/>
            <person name="Wang S."/>
            <person name="Zhao J."/>
            <person name="Liu C."/>
            <person name="Gao L."/>
            <person name="Xia E."/>
            <person name="Lu Y."/>
            <person name="Tai Y."/>
            <person name="She G."/>
            <person name="Sun J."/>
            <person name="Cao H."/>
            <person name="Tong W."/>
            <person name="Gao Q."/>
            <person name="Li Y."/>
            <person name="Deng W."/>
            <person name="Jiang X."/>
            <person name="Wang W."/>
            <person name="Chen Q."/>
            <person name="Zhang S."/>
            <person name="Li H."/>
            <person name="Wu J."/>
            <person name="Wang P."/>
            <person name="Li P."/>
            <person name="Shi C."/>
            <person name="Zheng F."/>
            <person name="Jian J."/>
            <person name="Huang B."/>
            <person name="Shan D."/>
            <person name="Shi M."/>
            <person name="Fang C."/>
            <person name="Yue Y."/>
            <person name="Li F."/>
            <person name="Li D."/>
            <person name="Wei S."/>
            <person name="Han B."/>
            <person name="Jiang C."/>
            <person name="Yin Y."/>
            <person name="Xia T."/>
            <person name="Zhang Z."/>
            <person name="Bennetzen J.L."/>
            <person name="Zhao S."/>
            <person name="Wan X."/>
        </authorList>
    </citation>
    <scope>NUCLEOTIDE SEQUENCE [LARGE SCALE GENOMIC DNA]</scope>
    <source>
        <strain evidence="4">cv. Shuchazao</strain>
        <tissue evidence="3">Leaf</tissue>
    </source>
</reference>
<keyword evidence="2" id="KW-0472">Membrane</keyword>
<keyword evidence="4" id="KW-1185">Reference proteome</keyword>
<dbReference type="EMBL" id="SDRB02002064">
    <property type="protein sequence ID" value="THG20214.1"/>
    <property type="molecule type" value="Genomic_DNA"/>
</dbReference>